<dbReference type="InterPro" id="IPR025475">
    <property type="entry name" value="DUF4326"/>
</dbReference>
<reference evidence="3" key="1">
    <citation type="submission" date="2016-01" db="EMBL/GenBank/DDBJ databases">
        <title>Isolation and Characterization of Enterobacteria phage CBB.</title>
        <authorList>
            <person name="Buttimer C.T.H."/>
            <person name="Hendrix H."/>
            <person name="Alexandre H."/>
            <person name="O'Mahony J."/>
            <person name="Lavigne R."/>
            <person name="Coffey A."/>
        </authorList>
    </citation>
    <scope>NUCLEOTIDE SEQUENCE [LARGE SCALE GENOMIC DNA]</scope>
</reference>
<evidence type="ECO:0000313" key="2">
    <source>
        <dbReference type="EMBL" id="AMM43719.1"/>
    </source>
</evidence>
<sequence length="100" mass="11230">MEYITPVLVNRHKGEFDIYIGRGTIWGNPHPIDPGQGISRQISIEMYREHLYNCLEDGTITVKDVLSLSGKRIGCSCAPLPCHGDIIIEVFNTVVEMLDE</sequence>
<name>A0A1L2CUP1_9CAUD</name>
<proteinExistence type="predicted"/>
<feature type="domain" description="DUF4326" evidence="1">
    <location>
        <begin position="10"/>
        <end position="89"/>
    </location>
</feature>
<accession>A0A1L2CUP1</accession>
<protein>
    <recommendedName>
        <fullName evidence="1">DUF4326 domain-containing protein</fullName>
    </recommendedName>
</protein>
<organism evidence="2 3">
    <name type="scientific">Pectobacterium phage vB_PcaM_CBB</name>
    <dbReference type="NCBI Taxonomy" id="2772511"/>
    <lineage>
        <taxon>Viruses</taxon>
        <taxon>Duplodnaviria</taxon>
        <taxon>Heunggongvirae</taxon>
        <taxon>Uroviricota</taxon>
        <taxon>Caudoviricetes</taxon>
        <taxon>Mimasvirus</taxon>
        <taxon>Mimasvirus CBB</taxon>
    </lineage>
</organism>
<evidence type="ECO:0000259" key="1">
    <source>
        <dbReference type="Pfam" id="PF14216"/>
    </source>
</evidence>
<evidence type="ECO:0000313" key="3">
    <source>
        <dbReference type="Proteomes" id="UP000223891"/>
    </source>
</evidence>
<dbReference type="Proteomes" id="UP000223891">
    <property type="component" value="Segment"/>
</dbReference>
<dbReference type="Pfam" id="PF14216">
    <property type="entry name" value="DUF4326"/>
    <property type="match status" value="1"/>
</dbReference>
<gene>
    <name evidence="2" type="ORF">CBB_154</name>
</gene>
<dbReference type="EMBL" id="KU574722">
    <property type="protein sequence ID" value="AMM43719.1"/>
    <property type="molecule type" value="Genomic_DNA"/>
</dbReference>
<keyword evidence="3" id="KW-1185">Reference proteome</keyword>